<dbReference type="GO" id="GO:0005524">
    <property type="term" value="F:ATP binding"/>
    <property type="evidence" value="ECO:0007669"/>
    <property type="project" value="UniProtKB-KW"/>
</dbReference>
<evidence type="ECO:0000256" key="5">
    <source>
        <dbReference type="ARBA" id="ARBA00022553"/>
    </source>
</evidence>
<name>A0ABZ2V4R1_9RHOB</name>
<evidence type="ECO:0000256" key="8">
    <source>
        <dbReference type="ARBA" id="ARBA00022741"/>
    </source>
</evidence>
<protein>
    <recommendedName>
        <fullName evidence="3">histidine kinase</fullName>
        <ecNumber evidence="3">2.7.13.3</ecNumber>
    </recommendedName>
</protein>
<dbReference type="SUPFAM" id="SSF55874">
    <property type="entry name" value="ATPase domain of HSP90 chaperone/DNA topoisomerase II/histidine kinase"/>
    <property type="match status" value="1"/>
</dbReference>
<dbReference type="RefSeq" id="WP_341367632.1">
    <property type="nucleotide sequence ID" value="NZ_CP150951.2"/>
</dbReference>
<evidence type="ECO:0000256" key="4">
    <source>
        <dbReference type="ARBA" id="ARBA00022475"/>
    </source>
</evidence>
<dbReference type="Pfam" id="PF02518">
    <property type="entry name" value="HATPase_c"/>
    <property type="match status" value="1"/>
</dbReference>
<dbReference type="InterPro" id="IPR036890">
    <property type="entry name" value="HATPase_C_sf"/>
</dbReference>
<dbReference type="CDD" id="cd12914">
    <property type="entry name" value="PDC1_DGC_like"/>
    <property type="match status" value="1"/>
</dbReference>
<reference evidence="17" key="1">
    <citation type="submission" date="2024-04" db="EMBL/GenBank/DDBJ databases">
        <title>Phylogenomic analyses of a clade within the roseobacter group suggest taxonomic reassignments of species of the genera Aestuariivita, Citreicella, Loktanella, Nautella, Pelagibaca, Ruegeria, Thalassobius, Thiobacimonas and Tropicibacter, and the proposal o.</title>
        <authorList>
            <person name="Jeon C.O."/>
        </authorList>
    </citation>
    <scope>NUCLEOTIDE SEQUENCE [LARGE SCALE GENOMIC DNA]</scope>
    <source>
        <strain evidence="17">BS5-3</strain>
    </source>
</reference>
<dbReference type="InterPro" id="IPR003661">
    <property type="entry name" value="HisK_dim/P_dom"/>
</dbReference>
<keyword evidence="7" id="KW-0812">Transmembrane</keyword>
<dbReference type="InterPro" id="IPR033479">
    <property type="entry name" value="dCache_1"/>
</dbReference>
<dbReference type="SUPFAM" id="SSF47384">
    <property type="entry name" value="Homodimeric domain of signal transducing histidine kinase"/>
    <property type="match status" value="1"/>
</dbReference>
<dbReference type="Gene3D" id="6.10.250.3020">
    <property type="match status" value="1"/>
</dbReference>
<keyword evidence="4" id="KW-1003">Cell membrane</keyword>
<evidence type="ECO:0000313" key="17">
    <source>
        <dbReference type="Proteomes" id="UP001440612"/>
    </source>
</evidence>
<dbReference type="Gene3D" id="3.30.450.20">
    <property type="entry name" value="PAS domain"/>
    <property type="match status" value="2"/>
</dbReference>
<dbReference type="Gene3D" id="3.30.565.10">
    <property type="entry name" value="Histidine kinase-like ATPase, C-terminal domain"/>
    <property type="match status" value="1"/>
</dbReference>
<evidence type="ECO:0000256" key="12">
    <source>
        <dbReference type="ARBA" id="ARBA00023012"/>
    </source>
</evidence>
<dbReference type="PROSITE" id="PS50109">
    <property type="entry name" value="HIS_KIN"/>
    <property type="match status" value="1"/>
</dbReference>
<dbReference type="PIRSF" id="PIRSF036431">
    <property type="entry name" value="STHK_DctB"/>
    <property type="match status" value="1"/>
</dbReference>
<dbReference type="EMBL" id="CP150951">
    <property type="protein sequence ID" value="WZC49522.1"/>
    <property type="molecule type" value="Genomic_DNA"/>
</dbReference>
<evidence type="ECO:0000256" key="1">
    <source>
        <dbReference type="ARBA" id="ARBA00000085"/>
    </source>
</evidence>
<keyword evidence="12" id="KW-0902">Two-component regulatory system</keyword>
<keyword evidence="9" id="KW-0418">Kinase</keyword>
<evidence type="ECO:0000256" key="6">
    <source>
        <dbReference type="ARBA" id="ARBA00022679"/>
    </source>
</evidence>
<evidence type="ECO:0000313" key="16">
    <source>
        <dbReference type="EMBL" id="WZC49522.1"/>
    </source>
</evidence>
<keyword evidence="14" id="KW-0175">Coiled coil</keyword>
<organism evidence="16 17">
    <name type="scientific">Yoonia phaeophyticola</name>
    <dbReference type="NCBI Taxonomy" id="3137369"/>
    <lineage>
        <taxon>Bacteria</taxon>
        <taxon>Pseudomonadati</taxon>
        <taxon>Pseudomonadota</taxon>
        <taxon>Alphaproteobacteria</taxon>
        <taxon>Rhodobacterales</taxon>
        <taxon>Paracoccaceae</taxon>
        <taxon>Yoonia</taxon>
    </lineage>
</organism>
<keyword evidence="8" id="KW-0547">Nucleotide-binding</keyword>
<dbReference type="InterPro" id="IPR036097">
    <property type="entry name" value="HisK_dim/P_sf"/>
</dbReference>
<dbReference type="InterPro" id="IPR005467">
    <property type="entry name" value="His_kinase_dom"/>
</dbReference>
<dbReference type="PRINTS" id="PR00344">
    <property type="entry name" value="BCTRLSENSOR"/>
</dbReference>
<evidence type="ECO:0000259" key="15">
    <source>
        <dbReference type="PROSITE" id="PS50109"/>
    </source>
</evidence>
<feature type="coiled-coil region" evidence="14">
    <location>
        <begin position="325"/>
        <end position="352"/>
    </location>
</feature>
<evidence type="ECO:0000256" key="9">
    <source>
        <dbReference type="ARBA" id="ARBA00022777"/>
    </source>
</evidence>
<keyword evidence="11" id="KW-1133">Transmembrane helix</keyword>
<dbReference type="PANTHER" id="PTHR43065:SF46">
    <property type="entry name" value="C4-DICARBOXYLATE TRANSPORT SENSOR PROTEIN DCTB"/>
    <property type="match status" value="1"/>
</dbReference>
<dbReference type="SMART" id="SM00388">
    <property type="entry name" value="HisKA"/>
    <property type="match status" value="1"/>
</dbReference>
<dbReference type="InterPro" id="IPR003594">
    <property type="entry name" value="HATPase_dom"/>
</dbReference>
<dbReference type="InterPro" id="IPR017055">
    <property type="entry name" value="Sig_transdc_His_kinase_DctB"/>
</dbReference>
<dbReference type="Gene3D" id="1.10.287.130">
    <property type="match status" value="1"/>
</dbReference>
<evidence type="ECO:0000256" key="14">
    <source>
        <dbReference type="SAM" id="Coils"/>
    </source>
</evidence>
<keyword evidence="10 16" id="KW-0067">ATP-binding</keyword>
<dbReference type="PANTHER" id="PTHR43065">
    <property type="entry name" value="SENSOR HISTIDINE KINASE"/>
    <property type="match status" value="1"/>
</dbReference>
<dbReference type="InterPro" id="IPR004358">
    <property type="entry name" value="Sig_transdc_His_kin-like_C"/>
</dbReference>
<evidence type="ECO:0000256" key="2">
    <source>
        <dbReference type="ARBA" id="ARBA00004651"/>
    </source>
</evidence>
<proteinExistence type="predicted"/>
<dbReference type="Pfam" id="PF02743">
    <property type="entry name" value="dCache_1"/>
    <property type="match status" value="1"/>
</dbReference>
<evidence type="ECO:0000256" key="13">
    <source>
        <dbReference type="ARBA" id="ARBA00023136"/>
    </source>
</evidence>
<keyword evidence="13" id="KW-0472">Membrane</keyword>
<dbReference type="CDD" id="cd00082">
    <property type="entry name" value="HisKA"/>
    <property type="match status" value="1"/>
</dbReference>
<feature type="domain" description="Histidine kinase" evidence="15">
    <location>
        <begin position="361"/>
        <end position="568"/>
    </location>
</feature>
<keyword evidence="17" id="KW-1185">Reference proteome</keyword>
<dbReference type="SUPFAM" id="SSF103190">
    <property type="entry name" value="Sensory domain-like"/>
    <property type="match status" value="1"/>
</dbReference>
<sequence length="572" mass="62522">MRAAYLIFLTIVMVIAAGLHWASFSYFKAEEIETAAARLTLYRSTLENQLRHFAHLPFLLSLDPVVTAALSGQPPEVLDHRLARFSASAGIDAIYVMDNDGLTISASNTATAQSFKGQNYAYRPYFQEAMQGRLGEFYGIGATTGIPGYFYAMAVPGSGGTTTGVVAIKVDLSRLQDDWLASGERILLANADGVVLLASDPAWRYKTISPLTSVQRDRMVASRQFGTEALEPLNWAVALRDQTAIVGDERFLYLSTANLPNGWSLHFFAPDDQARTRAWLTTGAFLAFVLLSVSVLQLSRLRRVRTALQSSEREEAALRSANARLAVEIEERRMAEQTLQKTQAELERAGRLAALGQLASSVTHELGQPIAAMRNQLAASEMTVGPTPLNDKMQGLVARMENITQQLKFFSRKGRDSLELFDLVDVMQDALEMLQPSIESREAIVDFQPPQHEVSLVANKLRIEQVVTNIVRNALDAVEDSVAKQVTITAGSAADQVWFKVADTGHGLGDKTLEDLREPFATTKESGQGMGLGLTISAGIVSDHNGTISAYDNPDGGAVFDIRLPRNLTEEP</sequence>
<comment type="subcellular location">
    <subcellularLocation>
        <location evidence="2">Cell membrane</location>
        <topology evidence="2">Multi-pass membrane protein</topology>
    </subcellularLocation>
</comment>
<evidence type="ECO:0000256" key="10">
    <source>
        <dbReference type="ARBA" id="ARBA00022840"/>
    </source>
</evidence>
<dbReference type="SMART" id="SM00387">
    <property type="entry name" value="HATPase_c"/>
    <property type="match status" value="1"/>
</dbReference>
<keyword evidence="6" id="KW-0808">Transferase</keyword>
<dbReference type="InterPro" id="IPR029151">
    <property type="entry name" value="Sensor-like_sf"/>
</dbReference>
<evidence type="ECO:0000256" key="7">
    <source>
        <dbReference type="ARBA" id="ARBA00022692"/>
    </source>
</evidence>
<dbReference type="Proteomes" id="UP001440612">
    <property type="component" value="Chromosome"/>
</dbReference>
<keyword evidence="5" id="KW-0597">Phosphoprotein</keyword>
<evidence type="ECO:0000256" key="11">
    <source>
        <dbReference type="ARBA" id="ARBA00022989"/>
    </source>
</evidence>
<gene>
    <name evidence="16" type="ORF">AABB29_02385</name>
</gene>
<comment type="catalytic activity">
    <reaction evidence="1">
        <text>ATP + protein L-histidine = ADP + protein N-phospho-L-histidine.</text>
        <dbReference type="EC" id="2.7.13.3"/>
    </reaction>
</comment>
<evidence type="ECO:0000256" key="3">
    <source>
        <dbReference type="ARBA" id="ARBA00012438"/>
    </source>
</evidence>
<dbReference type="EC" id="2.7.13.3" evidence="3"/>
<accession>A0ABZ2V4R1</accession>